<feature type="domain" description="GIY-YIG" evidence="2">
    <location>
        <begin position="1"/>
        <end position="78"/>
    </location>
</feature>
<dbReference type="SMART" id="SM00465">
    <property type="entry name" value="GIYc"/>
    <property type="match status" value="1"/>
</dbReference>
<dbReference type="InterPro" id="IPR050190">
    <property type="entry name" value="UPF0213_domain"/>
</dbReference>
<dbReference type="OrthoDB" id="677560at2"/>
<dbReference type="Proteomes" id="UP000287243">
    <property type="component" value="Chromosome"/>
</dbReference>
<protein>
    <recommendedName>
        <fullName evidence="2">GIY-YIG domain-containing protein</fullName>
    </recommendedName>
</protein>
<keyword evidence="4" id="KW-1185">Reference proteome</keyword>
<dbReference type="PANTHER" id="PTHR34477:SF1">
    <property type="entry name" value="UPF0213 PROTEIN YHBQ"/>
    <property type="match status" value="1"/>
</dbReference>
<dbReference type="KEGG" id="vai:BU251_08190"/>
<dbReference type="Pfam" id="PF01541">
    <property type="entry name" value="GIY-YIG"/>
    <property type="match status" value="1"/>
</dbReference>
<dbReference type="RefSeq" id="WP_128700668.1">
    <property type="nucleotide sequence ID" value="NZ_CP019384.1"/>
</dbReference>
<gene>
    <name evidence="3" type="ORF">BU251_08190</name>
</gene>
<organism evidence="3 4">
    <name type="scientific">Velamenicoccus archaeovorus</name>
    <dbReference type="NCBI Taxonomy" id="1930593"/>
    <lineage>
        <taxon>Bacteria</taxon>
        <taxon>Pseudomonadati</taxon>
        <taxon>Candidatus Omnitrophota</taxon>
        <taxon>Candidatus Velamenicoccus</taxon>
    </lineage>
</organism>
<dbReference type="Gene3D" id="3.40.1440.10">
    <property type="entry name" value="GIY-YIG endonuclease"/>
    <property type="match status" value="1"/>
</dbReference>
<comment type="similarity">
    <text evidence="1">Belongs to the UPF0213 family.</text>
</comment>
<evidence type="ECO:0000259" key="2">
    <source>
        <dbReference type="PROSITE" id="PS50164"/>
    </source>
</evidence>
<reference evidence="3 4" key="1">
    <citation type="submission" date="2017-01" db="EMBL/GenBank/DDBJ databases">
        <title>First insights into the biology of 'candidatus Vampirococcus archaeovorus'.</title>
        <authorList>
            <person name="Kizina J."/>
            <person name="Jordan S."/>
            <person name="Stueber K."/>
            <person name="Reinhardt R."/>
            <person name="Harder J."/>
        </authorList>
    </citation>
    <scope>NUCLEOTIDE SEQUENCE [LARGE SCALE GENOMIC DNA]</scope>
    <source>
        <strain evidence="3 4">LiM</strain>
    </source>
</reference>
<dbReference type="PANTHER" id="PTHR34477">
    <property type="entry name" value="UPF0213 PROTEIN YHBQ"/>
    <property type="match status" value="1"/>
</dbReference>
<evidence type="ECO:0000313" key="4">
    <source>
        <dbReference type="Proteomes" id="UP000287243"/>
    </source>
</evidence>
<dbReference type="SUPFAM" id="SSF82771">
    <property type="entry name" value="GIY-YIG endonuclease"/>
    <property type="match status" value="1"/>
</dbReference>
<sequence>MHYVYIIRSQKNHQFYIGSTKDVRDRIKQHERSETKSLKNKGPFEIVRIEEFVTKTEALKREKQIKRYKGGRAFKKLIAKTSGTSLSLV</sequence>
<name>A0A410P6J8_VELA1</name>
<evidence type="ECO:0000256" key="1">
    <source>
        <dbReference type="ARBA" id="ARBA00007435"/>
    </source>
</evidence>
<evidence type="ECO:0000313" key="3">
    <source>
        <dbReference type="EMBL" id="QAT17701.1"/>
    </source>
</evidence>
<dbReference type="InterPro" id="IPR000305">
    <property type="entry name" value="GIY-YIG_endonuc"/>
</dbReference>
<dbReference type="InterPro" id="IPR035901">
    <property type="entry name" value="GIY-YIG_endonuc_sf"/>
</dbReference>
<accession>A0A410P6J8</accession>
<dbReference type="PROSITE" id="PS50164">
    <property type="entry name" value="GIY_YIG"/>
    <property type="match status" value="1"/>
</dbReference>
<dbReference type="AlphaFoldDB" id="A0A410P6J8"/>
<proteinExistence type="inferred from homology"/>
<dbReference type="EMBL" id="CP019384">
    <property type="protein sequence ID" value="QAT17701.1"/>
    <property type="molecule type" value="Genomic_DNA"/>
</dbReference>